<evidence type="ECO:0000256" key="6">
    <source>
        <dbReference type="PROSITE-ProRule" id="PRU00050"/>
    </source>
</evidence>
<keyword evidence="3" id="KW-0489">Methyltransferase</keyword>
<dbReference type="PROSITE" id="PS50123">
    <property type="entry name" value="CHER"/>
    <property type="match status" value="1"/>
</dbReference>
<dbReference type="InterPro" id="IPR000780">
    <property type="entry name" value="CheR_MeTrfase"/>
</dbReference>
<sequence>MSIYTIKYQLKNSIREIMETQENIVPKATIQDFPIVGIGASAGGLDAFKEFIGAIPNDSEMAYVVVQHLHPMHDSMLTELLSRVPTLPINEITDDIHLAPNTIYVIPENKMLTSYDGVLKLSPRIKDTKNKAIDIFFKSLAEVHLKLAYGVLLSGNGSDGTIGLRAIKKHGGITFAQDLDASNNEMPQSAINAGVVDYVMSPIQIVEKLVELSKTRTIVNENEDANDEEIIKEIIKILCNHSGVDFTYYKQSTIRRRIARRMALNKIINLKDYLNFLQGDKSASRDLFNDMLIPVTEFFRDTKIFQTMREKVFPLLSNRVTEGNAIRIWIAGCSTGEEAYSLAISLHEFLGENLEGKEIQIFASDISEVAIAKARIGFYRKSQMKNVSETILTKYFTASTNGYKIKRQIRDLCIFAVHNFLADPPFAKMDLITCRNVFIYMDSFLQKKSLTTFHYALKENGFLLLGKSETTVPAGELFQSFEKADKIYTRKQVSGRFLHSDMGSNDKSTASKTDVQRKEIVKEDFRKSAESLLLSKYTPASVIVNEQLDIVHINGNIADFIEFSQGKPTFNLLKMARDGLAFELRNACHKAKETSSLIIKEDIQIKNKGLISEISIEVQPLTNTIEPHFLVVFYKSLVKKEYLISKEFSAEEIHNNINLKRIAQLERELAKIHADVNAISEEQEASKEELQSANEELLSGSEELQSLNEELETSKEELQSSNEELLQINQELLNKQQQINISKNYTEAIVATLREPIVVLDTNLRIKNINRAFSKKYKIDKEEATGKLIYEIQNHLFDNIPMRAMLEKVLPEKTQLDDYQISVNLLPYGESIMLLNARQVTNETSKEQLILLAIEDITERRIIEKRLQVLSDGFESMVQERTSDLLTSNTELGNTIKNLFDANVQLQEYAYVASHDLQEPLRKILMFISRLLGMEENISKEALVLLEKISKSSTRMNTLIKDLLAYSYLNNPDTQFVSTDLNVILANIFIDFELLIEERNLNIKLGKLPVINAIPLQMNQLFYNLVSNALKFCKNDGSVSKIEITSSKLTKAEVKKHLSLDPALSYYEIVIKDNGIGFNEKYKNKIFTIFQRLHNNEAYTGTGIGLSIGKKIVENHKGIIFSKAEENVGAEFHIILPV</sequence>
<dbReference type="SUPFAM" id="SSF52738">
    <property type="entry name" value="Methylesterase CheB, C-terminal domain"/>
    <property type="match status" value="1"/>
</dbReference>
<dbReference type="CDD" id="cd16434">
    <property type="entry name" value="CheB-CheR_fusion"/>
    <property type="match status" value="1"/>
</dbReference>
<dbReference type="GO" id="GO:0008983">
    <property type="term" value="F:protein-glutamate O-methyltransferase activity"/>
    <property type="evidence" value="ECO:0007669"/>
    <property type="project" value="UniProtKB-EC"/>
</dbReference>
<dbReference type="PRINTS" id="PR00996">
    <property type="entry name" value="CHERMTFRASE"/>
</dbReference>
<dbReference type="InterPro" id="IPR029063">
    <property type="entry name" value="SAM-dependent_MTases_sf"/>
</dbReference>
<dbReference type="Gene3D" id="3.30.565.10">
    <property type="entry name" value="Histidine kinase-like ATPase, C-terminal domain"/>
    <property type="match status" value="1"/>
</dbReference>
<dbReference type="InterPro" id="IPR000014">
    <property type="entry name" value="PAS"/>
</dbReference>
<dbReference type="GO" id="GO:0005737">
    <property type="term" value="C:cytoplasm"/>
    <property type="evidence" value="ECO:0007669"/>
    <property type="project" value="InterPro"/>
</dbReference>
<dbReference type="NCBIfam" id="TIGR00229">
    <property type="entry name" value="sensory_box"/>
    <property type="match status" value="1"/>
</dbReference>
<keyword evidence="6" id="KW-0378">Hydrolase</keyword>
<dbReference type="InterPro" id="IPR005467">
    <property type="entry name" value="His_kinase_dom"/>
</dbReference>
<protein>
    <submittedName>
        <fullName evidence="11">PAS domain-containing protein</fullName>
    </submittedName>
</protein>
<keyword evidence="7" id="KW-0175">Coiled coil</keyword>
<dbReference type="InterPro" id="IPR013656">
    <property type="entry name" value="PAS_4"/>
</dbReference>
<dbReference type="GO" id="GO:0032259">
    <property type="term" value="P:methylation"/>
    <property type="evidence" value="ECO:0007669"/>
    <property type="project" value="UniProtKB-KW"/>
</dbReference>
<dbReference type="InterPro" id="IPR035909">
    <property type="entry name" value="CheB_C"/>
</dbReference>
<dbReference type="SUPFAM" id="SSF47757">
    <property type="entry name" value="Chemotaxis receptor methyltransferase CheR, N-terminal domain"/>
    <property type="match status" value="1"/>
</dbReference>
<dbReference type="InterPro" id="IPR003661">
    <property type="entry name" value="HisK_dim/P_dom"/>
</dbReference>
<dbReference type="Gene3D" id="1.10.287.130">
    <property type="match status" value="1"/>
</dbReference>
<dbReference type="InterPro" id="IPR022642">
    <property type="entry name" value="CheR_C"/>
</dbReference>
<keyword evidence="12" id="KW-1185">Reference proteome</keyword>
<feature type="coiled-coil region" evidence="7">
    <location>
        <begin position="662"/>
        <end position="738"/>
    </location>
</feature>
<dbReference type="InterPro" id="IPR036890">
    <property type="entry name" value="HATPase_C_sf"/>
</dbReference>
<feature type="active site" evidence="6">
    <location>
        <position position="41"/>
    </location>
</feature>
<dbReference type="GO" id="GO:0000156">
    <property type="term" value="F:phosphorelay response regulator activity"/>
    <property type="evidence" value="ECO:0007669"/>
    <property type="project" value="InterPro"/>
</dbReference>
<dbReference type="InterPro" id="IPR050903">
    <property type="entry name" value="Bact_Chemotaxis_MeTrfase"/>
</dbReference>
<dbReference type="SMART" id="SM00387">
    <property type="entry name" value="HATPase_c"/>
    <property type="match status" value="1"/>
</dbReference>
<dbReference type="SMART" id="SM00138">
    <property type="entry name" value="MeTrc"/>
    <property type="match status" value="1"/>
</dbReference>
<comment type="caution">
    <text evidence="11">The sequence shown here is derived from an EMBL/GenBank/DDBJ whole genome shotgun (WGS) entry which is preliminary data.</text>
</comment>
<dbReference type="PANTHER" id="PTHR24422:SF27">
    <property type="entry name" value="PROTEIN-GLUTAMATE O-METHYLTRANSFERASE"/>
    <property type="match status" value="1"/>
</dbReference>
<proteinExistence type="predicted"/>
<keyword evidence="5" id="KW-0949">S-adenosyl-L-methionine</keyword>
<dbReference type="PANTHER" id="PTHR24422">
    <property type="entry name" value="CHEMOTAXIS PROTEIN METHYLTRANSFERASE"/>
    <property type="match status" value="1"/>
</dbReference>
<name>A0A444HBM3_9FLAO</name>
<feature type="active site" evidence="6">
    <location>
        <position position="159"/>
    </location>
</feature>
<dbReference type="EMBL" id="SBII01000004">
    <property type="protein sequence ID" value="RWX00898.1"/>
    <property type="molecule type" value="Genomic_DNA"/>
</dbReference>
<accession>A0A444HBM3</accession>
<feature type="domain" description="CheB-type methylesterase" evidence="9">
    <location>
        <begin position="29"/>
        <end position="216"/>
    </location>
</feature>
<evidence type="ECO:0000313" key="12">
    <source>
        <dbReference type="Proteomes" id="UP000287527"/>
    </source>
</evidence>
<dbReference type="Pfam" id="PF01739">
    <property type="entry name" value="CheR"/>
    <property type="match status" value="1"/>
</dbReference>
<dbReference type="Pfam" id="PF02518">
    <property type="entry name" value="HATPase_c"/>
    <property type="match status" value="1"/>
</dbReference>
<evidence type="ECO:0000256" key="5">
    <source>
        <dbReference type="ARBA" id="ARBA00022691"/>
    </source>
</evidence>
<dbReference type="Gene3D" id="1.10.155.10">
    <property type="entry name" value="Chemotaxis receptor methyltransferase CheR, N-terminal domain"/>
    <property type="match status" value="1"/>
</dbReference>
<dbReference type="PROSITE" id="PS50122">
    <property type="entry name" value="CHEB"/>
    <property type="match status" value="1"/>
</dbReference>
<evidence type="ECO:0000256" key="1">
    <source>
        <dbReference type="ARBA" id="ARBA00000085"/>
    </source>
</evidence>
<feature type="domain" description="Histidine kinase" evidence="8">
    <location>
        <begin position="912"/>
        <end position="1138"/>
    </location>
</feature>
<dbReference type="SMART" id="SM00388">
    <property type="entry name" value="HisKA"/>
    <property type="match status" value="1"/>
</dbReference>
<dbReference type="PROSITE" id="PS50109">
    <property type="entry name" value="HIS_KIN"/>
    <property type="match status" value="1"/>
</dbReference>
<dbReference type="InterPro" id="IPR022641">
    <property type="entry name" value="CheR_N"/>
</dbReference>
<evidence type="ECO:0000256" key="7">
    <source>
        <dbReference type="SAM" id="Coils"/>
    </source>
</evidence>
<organism evidence="11 12">
    <name type="scientific">Flavobacterium cerinum</name>
    <dbReference type="NCBI Taxonomy" id="2502784"/>
    <lineage>
        <taxon>Bacteria</taxon>
        <taxon>Pseudomonadati</taxon>
        <taxon>Bacteroidota</taxon>
        <taxon>Flavobacteriia</taxon>
        <taxon>Flavobacteriales</taxon>
        <taxon>Flavobacteriaceae</taxon>
        <taxon>Flavobacterium</taxon>
    </lineage>
</organism>
<gene>
    <name evidence="11" type="ORF">EPI11_07710</name>
</gene>
<dbReference type="SUPFAM" id="SSF53335">
    <property type="entry name" value="S-adenosyl-L-methionine-dependent methyltransferases"/>
    <property type="match status" value="1"/>
</dbReference>
<evidence type="ECO:0000313" key="11">
    <source>
        <dbReference type="EMBL" id="RWX00898.1"/>
    </source>
</evidence>
<dbReference type="GO" id="GO:0008984">
    <property type="term" value="F:protein-glutamate methylesterase activity"/>
    <property type="evidence" value="ECO:0007669"/>
    <property type="project" value="InterPro"/>
</dbReference>
<dbReference type="Pfam" id="PF08448">
    <property type="entry name" value="PAS_4"/>
    <property type="match status" value="1"/>
</dbReference>
<dbReference type="GO" id="GO:0006935">
    <property type="term" value="P:chemotaxis"/>
    <property type="evidence" value="ECO:0007669"/>
    <property type="project" value="UniProtKB-UniRule"/>
</dbReference>
<dbReference type="OrthoDB" id="9816309at2"/>
<evidence type="ECO:0000259" key="10">
    <source>
        <dbReference type="PROSITE" id="PS50123"/>
    </source>
</evidence>
<evidence type="ECO:0000256" key="2">
    <source>
        <dbReference type="ARBA" id="ARBA00001541"/>
    </source>
</evidence>
<dbReference type="SUPFAM" id="SSF55785">
    <property type="entry name" value="PYP-like sensor domain (PAS domain)"/>
    <property type="match status" value="1"/>
</dbReference>
<evidence type="ECO:0000256" key="3">
    <source>
        <dbReference type="ARBA" id="ARBA00022603"/>
    </source>
</evidence>
<dbReference type="Gene3D" id="3.40.50.180">
    <property type="entry name" value="Methylesterase CheB, C-terminal domain"/>
    <property type="match status" value="1"/>
</dbReference>
<dbReference type="SUPFAM" id="SSF47384">
    <property type="entry name" value="Homodimeric domain of signal transducing histidine kinase"/>
    <property type="match status" value="1"/>
</dbReference>
<dbReference type="GO" id="GO:0000155">
    <property type="term" value="F:phosphorelay sensor kinase activity"/>
    <property type="evidence" value="ECO:0007669"/>
    <property type="project" value="InterPro"/>
</dbReference>
<dbReference type="Pfam" id="PF00512">
    <property type="entry name" value="HisKA"/>
    <property type="match status" value="1"/>
</dbReference>
<comment type="catalytic activity">
    <reaction evidence="1">
        <text>ATP + protein L-histidine = ADP + protein N-phospho-L-histidine.</text>
        <dbReference type="EC" id="2.7.13.3"/>
    </reaction>
</comment>
<dbReference type="InterPro" id="IPR036804">
    <property type="entry name" value="CheR_N_sf"/>
</dbReference>
<dbReference type="Gene3D" id="3.30.450.20">
    <property type="entry name" value="PAS domain"/>
    <property type="match status" value="1"/>
</dbReference>
<dbReference type="Pfam" id="PF03705">
    <property type="entry name" value="CheR_N"/>
    <property type="match status" value="1"/>
</dbReference>
<dbReference type="CDD" id="cd00130">
    <property type="entry name" value="PAS"/>
    <property type="match status" value="1"/>
</dbReference>
<dbReference type="InterPro" id="IPR003594">
    <property type="entry name" value="HATPase_dom"/>
</dbReference>
<dbReference type="InterPro" id="IPR036097">
    <property type="entry name" value="HisK_dim/P_sf"/>
</dbReference>
<keyword evidence="6" id="KW-0145">Chemotaxis</keyword>
<dbReference type="InterPro" id="IPR035965">
    <property type="entry name" value="PAS-like_dom_sf"/>
</dbReference>
<evidence type="ECO:0000259" key="8">
    <source>
        <dbReference type="PROSITE" id="PS50109"/>
    </source>
</evidence>
<dbReference type="Pfam" id="PF01339">
    <property type="entry name" value="CheB_methylest"/>
    <property type="match status" value="1"/>
</dbReference>
<dbReference type="CDD" id="cd00082">
    <property type="entry name" value="HisKA"/>
    <property type="match status" value="1"/>
</dbReference>
<dbReference type="SUPFAM" id="SSF55874">
    <property type="entry name" value="ATPase domain of HSP90 chaperone/DNA topoisomerase II/histidine kinase"/>
    <property type="match status" value="1"/>
</dbReference>
<keyword evidence="4" id="KW-0808">Transferase</keyword>
<feature type="domain" description="CheR-type methyltransferase" evidence="10">
    <location>
        <begin position="219"/>
        <end position="494"/>
    </location>
</feature>
<reference evidence="11 12" key="1">
    <citation type="submission" date="2019-01" db="EMBL/GenBank/DDBJ databases">
        <title>Flavobacterium sp. nov.,isolated from freshwater.</title>
        <authorList>
            <person name="Zhang R."/>
            <person name="Du Z.-J."/>
        </authorList>
    </citation>
    <scope>NUCLEOTIDE SEQUENCE [LARGE SCALE GENOMIC DNA]</scope>
    <source>
        <strain evidence="11 12">1E403</strain>
    </source>
</reference>
<dbReference type="InterPro" id="IPR000673">
    <property type="entry name" value="Sig_transdc_resp-reg_Me-estase"/>
</dbReference>
<evidence type="ECO:0000259" key="9">
    <source>
        <dbReference type="PROSITE" id="PS50122"/>
    </source>
</evidence>
<dbReference type="Proteomes" id="UP000287527">
    <property type="component" value="Unassembled WGS sequence"/>
</dbReference>
<dbReference type="Gene3D" id="3.40.50.150">
    <property type="entry name" value="Vaccinia Virus protein VP39"/>
    <property type="match status" value="1"/>
</dbReference>
<dbReference type="AlphaFoldDB" id="A0A444HBM3"/>
<feature type="active site" evidence="6">
    <location>
        <position position="68"/>
    </location>
</feature>
<comment type="catalytic activity">
    <reaction evidence="2">
        <text>L-glutamyl-[protein] + S-adenosyl-L-methionine = [protein]-L-glutamate 5-O-methyl ester + S-adenosyl-L-homocysteine</text>
        <dbReference type="Rhea" id="RHEA:24452"/>
        <dbReference type="Rhea" id="RHEA-COMP:10208"/>
        <dbReference type="Rhea" id="RHEA-COMP:10311"/>
        <dbReference type="ChEBI" id="CHEBI:29973"/>
        <dbReference type="ChEBI" id="CHEBI:57856"/>
        <dbReference type="ChEBI" id="CHEBI:59789"/>
        <dbReference type="ChEBI" id="CHEBI:82795"/>
        <dbReference type="EC" id="2.1.1.80"/>
    </reaction>
</comment>
<evidence type="ECO:0000256" key="4">
    <source>
        <dbReference type="ARBA" id="ARBA00022679"/>
    </source>
</evidence>